<dbReference type="EMBL" id="DYZA01000200">
    <property type="protein sequence ID" value="HJD97938.1"/>
    <property type="molecule type" value="Genomic_DNA"/>
</dbReference>
<protein>
    <submittedName>
        <fullName evidence="2">Uncharacterized protein</fullName>
    </submittedName>
</protein>
<feature type="region of interest" description="Disordered" evidence="1">
    <location>
        <begin position="80"/>
        <end position="102"/>
    </location>
</feature>
<feature type="compositionally biased region" description="Low complexity" evidence="1">
    <location>
        <begin position="80"/>
        <end position="90"/>
    </location>
</feature>
<dbReference type="RefSeq" id="WP_304123122.1">
    <property type="nucleotide sequence ID" value="NZ_DYZA01000200.1"/>
</dbReference>
<evidence type="ECO:0000313" key="3">
    <source>
        <dbReference type="Proteomes" id="UP000698963"/>
    </source>
</evidence>
<evidence type="ECO:0000313" key="2">
    <source>
        <dbReference type="EMBL" id="HJD97938.1"/>
    </source>
</evidence>
<dbReference type="AlphaFoldDB" id="A0A921DSA0"/>
<accession>A0A921DSA0</accession>
<comment type="caution">
    <text evidence="2">The sequence shown here is derived from an EMBL/GenBank/DDBJ whole genome shotgun (WGS) entry which is preliminary data.</text>
</comment>
<evidence type="ECO:0000256" key="1">
    <source>
        <dbReference type="SAM" id="MobiDB-lite"/>
    </source>
</evidence>
<sequence>MEKMRELSVRLGRSLALLLCAVLALALLCMAFAVLVQAFALMGLTMLFAVLLFPRPLKWYAAQAAEAVRTFAAVLLAPPAGRSESSGAEPSSEERKDEGKKG</sequence>
<organism evidence="2 3">
    <name type="scientific">Mailhella massiliensis</name>
    <dbReference type="NCBI Taxonomy" id="1903261"/>
    <lineage>
        <taxon>Bacteria</taxon>
        <taxon>Pseudomonadati</taxon>
        <taxon>Thermodesulfobacteriota</taxon>
        <taxon>Desulfovibrionia</taxon>
        <taxon>Desulfovibrionales</taxon>
        <taxon>Desulfovibrionaceae</taxon>
        <taxon>Mailhella</taxon>
    </lineage>
</organism>
<reference evidence="2" key="1">
    <citation type="journal article" date="2021" name="PeerJ">
        <title>Extensive microbial diversity within the chicken gut microbiome revealed by metagenomics and culture.</title>
        <authorList>
            <person name="Gilroy R."/>
            <person name="Ravi A."/>
            <person name="Getino M."/>
            <person name="Pursley I."/>
            <person name="Horton D.L."/>
            <person name="Alikhan N.F."/>
            <person name="Baker D."/>
            <person name="Gharbi K."/>
            <person name="Hall N."/>
            <person name="Watson M."/>
            <person name="Adriaenssens E.M."/>
            <person name="Foster-Nyarko E."/>
            <person name="Jarju S."/>
            <person name="Secka A."/>
            <person name="Antonio M."/>
            <person name="Oren A."/>
            <person name="Chaudhuri R.R."/>
            <person name="La Ragione R."/>
            <person name="Hildebrand F."/>
            <person name="Pallen M.J."/>
        </authorList>
    </citation>
    <scope>NUCLEOTIDE SEQUENCE</scope>
    <source>
        <strain evidence="2">ChiGjej2B2-19336</strain>
    </source>
</reference>
<proteinExistence type="predicted"/>
<reference evidence="2" key="2">
    <citation type="submission" date="2021-09" db="EMBL/GenBank/DDBJ databases">
        <authorList>
            <person name="Gilroy R."/>
        </authorList>
    </citation>
    <scope>NUCLEOTIDE SEQUENCE</scope>
    <source>
        <strain evidence="2">ChiGjej2B2-19336</strain>
    </source>
</reference>
<name>A0A921DSA0_9BACT</name>
<gene>
    <name evidence="2" type="ORF">K8W16_09880</name>
</gene>
<dbReference type="Proteomes" id="UP000698963">
    <property type="component" value="Unassembled WGS sequence"/>
</dbReference>
<feature type="compositionally biased region" description="Basic and acidic residues" evidence="1">
    <location>
        <begin position="92"/>
        <end position="102"/>
    </location>
</feature>